<feature type="transmembrane region" description="Helical" evidence="8">
    <location>
        <begin position="104"/>
        <end position="122"/>
    </location>
</feature>
<keyword evidence="7 8" id="KW-0472">Membrane</keyword>
<evidence type="ECO:0000259" key="9">
    <source>
        <dbReference type="Pfam" id="PF01694"/>
    </source>
</evidence>
<evidence type="ECO:0000256" key="6">
    <source>
        <dbReference type="ARBA" id="ARBA00022989"/>
    </source>
</evidence>
<gene>
    <name evidence="10" type="ORF">OLEAN_C21450</name>
</gene>
<evidence type="ECO:0000256" key="1">
    <source>
        <dbReference type="ARBA" id="ARBA00004141"/>
    </source>
</evidence>
<evidence type="ECO:0000256" key="2">
    <source>
        <dbReference type="ARBA" id="ARBA00009045"/>
    </source>
</evidence>
<reference evidence="10 11" key="1">
    <citation type="journal article" date="2013" name="Nat. Commun.">
        <title>Genome sequence and functional genomic analysis of the oil-degrading bacterium Oleispira antarctica.</title>
        <authorList>
            <person name="Kube M."/>
            <person name="Chernikova T.N."/>
            <person name="Al-Ramahi Y."/>
            <person name="Beloqui A."/>
            <person name="Lopez-Cortez N."/>
            <person name="Guazzaroni M.E."/>
            <person name="Heipieper H.J."/>
            <person name="Klages S."/>
            <person name="Kotsyurbenko O.R."/>
            <person name="Langer I."/>
            <person name="Nechitaylo T.Y."/>
            <person name="Lunsdorf H."/>
            <person name="Fernandez M."/>
            <person name="Juarez S."/>
            <person name="Ciordia S."/>
            <person name="Singer A."/>
            <person name="Kagan O."/>
            <person name="Egorova O."/>
            <person name="Petit P.A."/>
            <person name="Stogios P."/>
            <person name="Kim Y."/>
            <person name="Tchigvintsev A."/>
            <person name="Flick R."/>
            <person name="Denaro R."/>
            <person name="Genovese M."/>
            <person name="Albar J.P."/>
            <person name="Reva O.N."/>
            <person name="Martinez-Gomariz M."/>
            <person name="Tran H."/>
            <person name="Ferrer M."/>
            <person name="Savchenko A."/>
            <person name="Yakunin A.F."/>
            <person name="Yakimov M.M."/>
            <person name="Golyshina O.V."/>
            <person name="Reinhardt R."/>
            <person name="Golyshin P.N."/>
        </authorList>
    </citation>
    <scope>NUCLEOTIDE SEQUENCE [LARGE SCALE GENOMIC DNA]</scope>
</reference>
<evidence type="ECO:0000256" key="4">
    <source>
        <dbReference type="ARBA" id="ARBA00022692"/>
    </source>
</evidence>
<accession>R4YMU4</accession>
<dbReference type="NCBIfam" id="TIGR03902">
    <property type="entry name" value="rhom_GG_sort"/>
    <property type="match status" value="1"/>
</dbReference>
<keyword evidence="4 8" id="KW-0812">Transmembrane</keyword>
<protein>
    <recommendedName>
        <fullName evidence="9">Peptidase S54 rhomboid domain-containing protein</fullName>
    </recommendedName>
</protein>
<dbReference type="PANTHER" id="PTHR43066:SF1">
    <property type="entry name" value="RHOMBOID PROTEIN 2"/>
    <property type="match status" value="1"/>
</dbReference>
<keyword evidence="5" id="KW-0378">Hydrolase</keyword>
<dbReference type="GO" id="GO:0016020">
    <property type="term" value="C:membrane"/>
    <property type="evidence" value="ECO:0007669"/>
    <property type="project" value="UniProtKB-SubCell"/>
</dbReference>
<dbReference type="EMBL" id="FO203512">
    <property type="protein sequence ID" value="CCK76321.1"/>
    <property type="molecule type" value="Genomic_DNA"/>
</dbReference>
<feature type="transmembrane region" description="Helical" evidence="8">
    <location>
        <begin position="44"/>
        <end position="71"/>
    </location>
</feature>
<evidence type="ECO:0000256" key="7">
    <source>
        <dbReference type="ARBA" id="ARBA00023136"/>
    </source>
</evidence>
<feature type="transmembrane region" description="Helical" evidence="8">
    <location>
        <begin position="78"/>
        <end position="98"/>
    </location>
</feature>
<evidence type="ECO:0000313" key="10">
    <source>
        <dbReference type="EMBL" id="CCK76321.1"/>
    </source>
</evidence>
<dbReference type="InterPro" id="IPR023826">
    <property type="entry name" value="Rhom-like_SP_proteobac"/>
</dbReference>
<dbReference type="Proteomes" id="UP000032749">
    <property type="component" value="Chromosome"/>
</dbReference>
<organism evidence="10 11">
    <name type="scientific">Oleispira antarctica RB-8</name>
    <dbReference type="NCBI Taxonomy" id="698738"/>
    <lineage>
        <taxon>Bacteria</taxon>
        <taxon>Pseudomonadati</taxon>
        <taxon>Pseudomonadota</taxon>
        <taxon>Gammaproteobacteria</taxon>
        <taxon>Oceanospirillales</taxon>
        <taxon>Oceanospirillaceae</taxon>
        <taxon>Oleispira</taxon>
    </lineage>
</organism>
<sequence>MRDYLLYLFLLAAIVLLALAEPISSHWLMFDRDAIDEGQVWRLFSAHFVHLSTAHLLGNVLGVMLVAYIAGRSLNNSWGIFLLAWCVAVVGLGLYGYADYLQRYVGLSGVLHGLILVAPFISPFYSRRMAGCFLLVIVSKVIWEQSPFYDDMAMAGVIGGRVETNAHLLGVIAGLLFLLFYYGYDYSKRYLQRD</sequence>
<keyword evidence="6 8" id="KW-1133">Transmembrane helix</keyword>
<dbReference type="OrthoDB" id="196054at2"/>
<keyword evidence="11" id="KW-1185">Reference proteome</keyword>
<evidence type="ECO:0000256" key="5">
    <source>
        <dbReference type="ARBA" id="ARBA00022801"/>
    </source>
</evidence>
<dbReference type="KEGG" id="oai:OLEAN_C21450"/>
<dbReference type="HOGENOM" id="CLU_108530_0_0_6"/>
<dbReference type="InterPro" id="IPR035952">
    <property type="entry name" value="Rhomboid-like_sf"/>
</dbReference>
<dbReference type="GO" id="GO:0004252">
    <property type="term" value="F:serine-type endopeptidase activity"/>
    <property type="evidence" value="ECO:0007669"/>
    <property type="project" value="InterPro"/>
</dbReference>
<evidence type="ECO:0000256" key="8">
    <source>
        <dbReference type="SAM" id="Phobius"/>
    </source>
</evidence>
<dbReference type="SUPFAM" id="SSF144091">
    <property type="entry name" value="Rhomboid-like"/>
    <property type="match status" value="1"/>
</dbReference>
<dbReference type="GO" id="GO:0006508">
    <property type="term" value="P:proteolysis"/>
    <property type="evidence" value="ECO:0007669"/>
    <property type="project" value="UniProtKB-KW"/>
</dbReference>
<dbReference type="STRING" id="698738.OLEAN_C21450"/>
<dbReference type="Gene3D" id="1.20.1540.10">
    <property type="entry name" value="Rhomboid-like"/>
    <property type="match status" value="1"/>
</dbReference>
<dbReference type="Pfam" id="PF01694">
    <property type="entry name" value="Rhomboid"/>
    <property type="match status" value="1"/>
</dbReference>
<evidence type="ECO:0000313" key="11">
    <source>
        <dbReference type="Proteomes" id="UP000032749"/>
    </source>
</evidence>
<dbReference type="AlphaFoldDB" id="R4YMU4"/>
<evidence type="ECO:0000256" key="3">
    <source>
        <dbReference type="ARBA" id="ARBA00022670"/>
    </source>
</evidence>
<keyword evidence="3" id="KW-0645">Protease</keyword>
<comment type="subcellular location">
    <subcellularLocation>
        <location evidence="1">Membrane</location>
        <topology evidence="1">Multi-pass membrane protein</topology>
    </subcellularLocation>
</comment>
<feature type="transmembrane region" description="Helical" evidence="8">
    <location>
        <begin position="129"/>
        <end position="146"/>
    </location>
</feature>
<comment type="similarity">
    <text evidence="2">Belongs to the peptidase S54 family.</text>
</comment>
<feature type="transmembrane region" description="Helical" evidence="8">
    <location>
        <begin position="166"/>
        <end position="184"/>
    </location>
</feature>
<dbReference type="PANTHER" id="PTHR43066">
    <property type="entry name" value="RHOMBOID-RELATED PROTEIN"/>
    <property type="match status" value="1"/>
</dbReference>
<proteinExistence type="inferred from homology"/>
<dbReference type="InterPro" id="IPR022764">
    <property type="entry name" value="Peptidase_S54_rhomboid_dom"/>
</dbReference>
<name>R4YMU4_OLEAN</name>
<feature type="domain" description="Peptidase S54 rhomboid" evidence="9">
    <location>
        <begin position="38"/>
        <end position="181"/>
    </location>
</feature>